<keyword evidence="1" id="KW-0808">Transferase</keyword>
<comment type="caution">
    <text evidence="1">The sequence shown here is derived from an EMBL/GenBank/DDBJ whole genome shotgun (WGS) entry which is preliminary data.</text>
</comment>
<proteinExistence type="predicted"/>
<dbReference type="Pfam" id="PF08843">
    <property type="entry name" value="AbiEii"/>
    <property type="match status" value="1"/>
</dbReference>
<evidence type="ECO:0000313" key="2">
    <source>
        <dbReference type="Proteomes" id="UP000647424"/>
    </source>
</evidence>
<dbReference type="GO" id="GO:0016740">
    <property type="term" value="F:transferase activity"/>
    <property type="evidence" value="ECO:0007669"/>
    <property type="project" value="UniProtKB-KW"/>
</dbReference>
<reference evidence="1" key="1">
    <citation type="submission" date="2020-09" db="EMBL/GenBank/DDBJ databases">
        <title>Genome seq and assembly of Limnohabitants sp.</title>
        <authorList>
            <person name="Chhetri G."/>
        </authorList>
    </citation>
    <scope>NUCLEOTIDE SEQUENCE</scope>
    <source>
        <strain evidence="1">JUR4</strain>
    </source>
</reference>
<organism evidence="1 2">
    <name type="scientific">Limnohabitans radicicola</name>
    <dbReference type="NCBI Taxonomy" id="2771427"/>
    <lineage>
        <taxon>Bacteria</taxon>
        <taxon>Pseudomonadati</taxon>
        <taxon>Pseudomonadota</taxon>
        <taxon>Betaproteobacteria</taxon>
        <taxon>Burkholderiales</taxon>
        <taxon>Comamonadaceae</taxon>
        <taxon>Limnohabitans</taxon>
    </lineage>
</organism>
<evidence type="ECO:0000313" key="1">
    <source>
        <dbReference type="EMBL" id="MBD8051791.1"/>
    </source>
</evidence>
<dbReference type="EMBL" id="JACYFT010000004">
    <property type="protein sequence ID" value="MBD8051791.1"/>
    <property type="molecule type" value="Genomic_DNA"/>
</dbReference>
<dbReference type="InterPro" id="IPR014942">
    <property type="entry name" value="AbiEii"/>
</dbReference>
<keyword evidence="2" id="KW-1185">Reference proteome</keyword>
<protein>
    <submittedName>
        <fullName evidence="1">Nucleotidyl transferase AbiEii/AbiGii toxin family protein</fullName>
    </submittedName>
</protein>
<gene>
    <name evidence="1" type="ORF">IC609_14690</name>
</gene>
<dbReference type="AlphaFoldDB" id="A0A927FJA3"/>
<sequence length="337" mass="37356">MADSWFTLSREDQAEALEVAAAQTGRPPHLLEKDIWVVWTLSAIYESALAEKLTFKGGTSLSKVFKIIDRFSEDIDLTYDIREVVPDLLRDGNPIPASASQAKRITDRVRDRLPQWIEGEVLPILLSALERDGVQANLSLAGDEKEKLILAYEPIKVGTGYAASTIQLEFGGRATGEPHQRHAVACDMAPAINGIVFPTAHPLVMAAERTFWEKATAAHVYCRQGRLRGERYSRHWYDLAAMANSGHAQSAIDDLELARAVAGHKSMFFAEKDVEKNPIDYKAAVSTEIQIIPEGGALEALERDYAAMLEDGLLSTHQPSFDEVISTCKKLQNRINR</sequence>
<dbReference type="RefSeq" id="WP_191820286.1">
    <property type="nucleotide sequence ID" value="NZ_JACYFT010000004.1"/>
</dbReference>
<dbReference type="Proteomes" id="UP000647424">
    <property type="component" value="Unassembled WGS sequence"/>
</dbReference>
<name>A0A927FJA3_9BURK</name>
<dbReference type="Gene3D" id="3.10.450.620">
    <property type="entry name" value="JHP933, nucleotidyltransferase-like core domain"/>
    <property type="match status" value="1"/>
</dbReference>
<accession>A0A927FJA3</accession>